<dbReference type="Proteomes" id="UP000233551">
    <property type="component" value="Unassembled WGS sequence"/>
</dbReference>
<proteinExistence type="predicted"/>
<feature type="compositionally biased region" description="Basic residues" evidence="1">
    <location>
        <begin position="145"/>
        <end position="160"/>
    </location>
</feature>
<evidence type="ECO:0000313" key="3">
    <source>
        <dbReference type="Proteomes" id="UP000233551"/>
    </source>
</evidence>
<dbReference type="AlphaFoldDB" id="A0A2I0ITE0"/>
<gene>
    <name evidence="2" type="ORF">CRG98_032327</name>
</gene>
<sequence length="239" mass="26948">MATNTSTTFCLRSVLEKDKLSRNNFLSWYQNLKIVVTQKKKSYVLEQPLPAPPPDDAPQAEKDAYSPHVLKMIGHVETLGQLGFPLGQELATDLVLQWLPSSYTQFIMNYNMSEHNKPLGELLNMLRTAEQDISKGKLVLMVQGTKKKGKGKNKDKKAKGASKYDSGALKPKAKVTHEPRRSGRICCEPERYGFLVTQDNYILLVDNDEPTTYAKAIIGPDSDKWLEAMRSKMDSMYFG</sequence>
<protein>
    <submittedName>
        <fullName evidence="2">Uncharacterized protein</fullName>
    </submittedName>
</protein>
<evidence type="ECO:0000313" key="2">
    <source>
        <dbReference type="EMBL" id="PKI47281.1"/>
    </source>
</evidence>
<keyword evidence="3" id="KW-1185">Reference proteome</keyword>
<dbReference type="EMBL" id="PGOL01002525">
    <property type="protein sequence ID" value="PKI47281.1"/>
    <property type="molecule type" value="Genomic_DNA"/>
</dbReference>
<feature type="region of interest" description="Disordered" evidence="1">
    <location>
        <begin position="144"/>
        <end position="181"/>
    </location>
</feature>
<reference evidence="2 3" key="1">
    <citation type="submission" date="2017-11" db="EMBL/GenBank/DDBJ databases">
        <title>De-novo sequencing of pomegranate (Punica granatum L.) genome.</title>
        <authorList>
            <person name="Akparov Z."/>
            <person name="Amiraslanov A."/>
            <person name="Hajiyeva S."/>
            <person name="Abbasov M."/>
            <person name="Kaur K."/>
            <person name="Hamwieh A."/>
            <person name="Solovyev V."/>
            <person name="Salamov A."/>
            <person name="Braich B."/>
            <person name="Kosarev P."/>
            <person name="Mahmoud A."/>
            <person name="Hajiyev E."/>
            <person name="Babayeva S."/>
            <person name="Izzatullayeva V."/>
            <person name="Mammadov A."/>
            <person name="Mammadov A."/>
            <person name="Sharifova S."/>
            <person name="Ojaghi J."/>
            <person name="Eynullazada K."/>
            <person name="Bayramov B."/>
            <person name="Abdulazimova A."/>
            <person name="Shahmuradov I."/>
        </authorList>
    </citation>
    <scope>NUCLEOTIDE SEQUENCE [LARGE SCALE GENOMIC DNA]</scope>
    <source>
        <strain evidence="3">cv. AG2017</strain>
        <tissue evidence="2">Leaf</tissue>
    </source>
</reference>
<comment type="caution">
    <text evidence="2">The sequence shown here is derived from an EMBL/GenBank/DDBJ whole genome shotgun (WGS) entry which is preliminary data.</text>
</comment>
<organism evidence="2 3">
    <name type="scientific">Punica granatum</name>
    <name type="common">Pomegranate</name>
    <dbReference type="NCBI Taxonomy" id="22663"/>
    <lineage>
        <taxon>Eukaryota</taxon>
        <taxon>Viridiplantae</taxon>
        <taxon>Streptophyta</taxon>
        <taxon>Embryophyta</taxon>
        <taxon>Tracheophyta</taxon>
        <taxon>Spermatophyta</taxon>
        <taxon>Magnoliopsida</taxon>
        <taxon>eudicotyledons</taxon>
        <taxon>Gunneridae</taxon>
        <taxon>Pentapetalae</taxon>
        <taxon>rosids</taxon>
        <taxon>malvids</taxon>
        <taxon>Myrtales</taxon>
        <taxon>Lythraceae</taxon>
        <taxon>Punica</taxon>
    </lineage>
</organism>
<accession>A0A2I0ITE0</accession>
<name>A0A2I0ITE0_PUNGR</name>
<evidence type="ECO:0000256" key="1">
    <source>
        <dbReference type="SAM" id="MobiDB-lite"/>
    </source>
</evidence>